<evidence type="ECO:0000313" key="4">
    <source>
        <dbReference type="Proteomes" id="UP000886653"/>
    </source>
</evidence>
<dbReference type="Proteomes" id="UP000886653">
    <property type="component" value="Unassembled WGS sequence"/>
</dbReference>
<name>A0A9P6NJD5_9BASI</name>
<feature type="region of interest" description="Disordered" evidence="1">
    <location>
        <begin position="207"/>
        <end position="268"/>
    </location>
</feature>
<feature type="compositionally biased region" description="Acidic residues" evidence="1">
    <location>
        <begin position="766"/>
        <end position="775"/>
    </location>
</feature>
<feature type="region of interest" description="Disordered" evidence="1">
    <location>
        <begin position="574"/>
        <end position="621"/>
    </location>
</feature>
<reference evidence="3" key="1">
    <citation type="submission" date="2013-11" db="EMBL/GenBank/DDBJ databases">
        <title>Genome sequence of the fusiform rust pathogen reveals effectors for host alternation and coevolution with pine.</title>
        <authorList>
            <consortium name="DOE Joint Genome Institute"/>
            <person name="Smith K."/>
            <person name="Pendleton A."/>
            <person name="Kubisiak T."/>
            <person name="Anderson C."/>
            <person name="Salamov A."/>
            <person name="Aerts A."/>
            <person name="Riley R."/>
            <person name="Clum A."/>
            <person name="Lindquist E."/>
            <person name="Ence D."/>
            <person name="Campbell M."/>
            <person name="Kronenberg Z."/>
            <person name="Feau N."/>
            <person name="Dhillon B."/>
            <person name="Hamelin R."/>
            <person name="Burleigh J."/>
            <person name="Smith J."/>
            <person name="Yandell M."/>
            <person name="Nelson C."/>
            <person name="Grigoriev I."/>
            <person name="Davis J."/>
        </authorList>
    </citation>
    <scope>NUCLEOTIDE SEQUENCE</scope>
    <source>
        <strain evidence="3">G11</strain>
    </source>
</reference>
<evidence type="ECO:0000256" key="1">
    <source>
        <dbReference type="SAM" id="MobiDB-lite"/>
    </source>
</evidence>
<feature type="region of interest" description="Disordered" evidence="1">
    <location>
        <begin position="405"/>
        <end position="424"/>
    </location>
</feature>
<keyword evidence="2" id="KW-0472">Membrane</keyword>
<evidence type="ECO:0000313" key="3">
    <source>
        <dbReference type="EMBL" id="KAG0148110.1"/>
    </source>
</evidence>
<gene>
    <name evidence="3" type="ORF">CROQUDRAFT_90650</name>
</gene>
<dbReference type="OrthoDB" id="2507657at2759"/>
<organism evidence="3 4">
    <name type="scientific">Cronartium quercuum f. sp. fusiforme G11</name>
    <dbReference type="NCBI Taxonomy" id="708437"/>
    <lineage>
        <taxon>Eukaryota</taxon>
        <taxon>Fungi</taxon>
        <taxon>Dikarya</taxon>
        <taxon>Basidiomycota</taxon>
        <taxon>Pucciniomycotina</taxon>
        <taxon>Pucciniomycetes</taxon>
        <taxon>Pucciniales</taxon>
        <taxon>Coleosporiaceae</taxon>
        <taxon>Cronartium</taxon>
    </lineage>
</organism>
<feature type="region of interest" description="Disordered" evidence="1">
    <location>
        <begin position="105"/>
        <end position="177"/>
    </location>
</feature>
<feature type="compositionally biased region" description="Polar residues" evidence="1">
    <location>
        <begin position="207"/>
        <end position="244"/>
    </location>
</feature>
<feature type="compositionally biased region" description="Low complexity" evidence="1">
    <location>
        <begin position="163"/>
        <end position="173"/>
    </location>
</feature>
<feature type="compositionally biased region" description="Basic and acidic residues" evidence="1">
    <location>
        <begin position="593"/>
        <end position="603"/>
    </location>
</feature>
<sequence length="789" mass="87171">MTTSNRYKKSSIIKSCYYCQSINRLTINLILTSSLITTLAVPYHTKTTDKTNKQQKDEELEDFNHSIEHHTFPTNSKLSESLKLEESSFLKPIDQTILTHSQQLHSFTQSQPEVEDPSHISTTSIHHSTPIHPSRPIEQQNHQVTPNPSTNLEPQPSHEHPTSFSSSSSSSESPALPVKSPIPTYYENLNGVWVRSDNWNLYGLSGPTQRHQTRSLSLNESEDQANTNSQLKYHSSTRSTNELAPSTTNNNSLNTNSPSPSSSNSPSSKLYLPAGWNHTSPRGPLYVVPAIVIASLFIAISVVGTVVCLVGRRRAAKRRIIRLEGVVANGGANDKIIKEKRIDKKIRTLTIIKIGDSLSNRKKCKTKIKEKEAAEAEVESIVVIDECRRAGKRSFFSGIRNRNHRRRGKVKGEMKGSNNDSQEVIDEIDDKQSASKEELSPMVPVLPEHPMNEVVVEPQDGPPGPQLTPPLPSVNRSESEQHSSDFSPRLTTHFSLQPQPVPLTAEALASQSLPLNRPRTNPLAPVSIPLLPRHRASSSAVIPSSLNAPLEVHRSYSMAELNLSFLNSNEPPLPPSILPPAYSGRQSSSNNRSNEKRPARDNEIDWSNNHNHSSIREGNQEESRIIGHIATDDKSLLENISALGSCPNLTTSTTSTIIEGPSAPPLVLDSDGFEELVMNEQDDEPQGNNHENNENLLPIPSQPILTSFELPTSLNNSSTSSSSFIPIPTEVEVERSEKEKNELLWKLISVPSRPSLIASSPHNQGVEEEEEEEDQVAIVPVAPPYEENA</sequence>
<keyword evidence="4" id="KW-1185">Reference proteome</keyword>
<accession>A0A9P6NJD5</accession>
<feature type="transmembrane region" description="Helical" evidence="2">
    <location>
        <begin position="286"/>
        <end position="310"/>
    </location>
</feature>
<evidence type="ECO:0000256" key="2">
    <source>
        <dbReference type="SAM" id="Phobius"/>
    </source>
</evidence>
<dbReference type="AlphaFoldDB" id="A0A9P6NJD5"/>
<feature type="region of interest" description="Disordered" evidence="1">
    <location>
        <begin position="454"/>
        <end position="487"/>
    </location>
</feature>
<dbReference type="EMBL" id="MU167240">
    <property type="protein sequence ID" value="KAG0148110.1"/>
    <property type="molecule type" value="Genomic_DNA"/>
</dbReference>
<comment type="caution">
    <text evidence="3">The sequence shown here is derived from an EMBL/GenBank/DDBJ whole genome shotgun (WGS) entry which is preliminary data.</text>
</comment>
<feature type="compositionally biased region" description="Pro residues" evidence="1">
    <location>
        <begin position="460"/>
        <end position="472"/>
    </location>
</feature>
<keyword evidence="2" id="KW-0812">Transmembrane</keyword>
<feature type="compositionally biased region" description="Low complexity" evidence="1">
    <location>
        <begin position="119"/>
        <end position="137"/>
    </location>
</feature>
<protein>
    <submittedName>
        <fullName evidence="3">Uncharacterized protein</fullName>
    </submittedName>
</protein>
<proteinExistence type="predicted"/>
<keyword evidence="2" id="KW-1133">Transmembrane helix</keyword>
<feature type="region of interest" description="Disordered" evidence="1">
    <location>
        <begin position="756"/>
        <end position="789"/>
    </location>
</feature>
<feature type="compositionally biased region" description="Low complexity" evidence="1">
    <location>
        <begin position="245"/>
        <end position="268"/>
    </location>
</feature>
<feature type="compositionally biased region" description="Polar residues" evidence="1">
    <location>
        <begin position="138"/>
        <end position="154"/>
    </location>
</feature>